<organism evidence="1 2">
    <name type="scientific">Amphibalanus amphitrite</name>
    <name type="common">Striped barnacle</name>
    <name type="synonym">Balanus amphitrite</name>
    <dbReference type="NCBI Taxonomy" id="1232801"/>
    <lineage>
        <taxon>Eukaryota</taxon>
        <taxon>Metazoa</taxon>
        <taxon>Ecdysozoa</taxon>
        <taxon>Arthropoda</taxon>
        <taxon>Crustacea</taxon>
        <taxon>Multicrustacea</taxon>
        <taxon>Cirripedia</taxon>
        <taxon>Thoracica</taxon>
        <taxon>Thoracicalcarea</taxon>
        <taxon>Balanomorpha</taxon>
        <taxon>Balanoidea</taxon>
        <taxon>Balanidae</taxon>
        <taxon>Amphibalaninae</taxon>
        <taxon>Amphibalanus</taxon>
    </lineage>
</organism>
<protein>
    <submittedName>
        <fullName evidence="1">Uncharacterized protein</fullName>
    </submittedName>
</protein>
<accession>A0A6A4XB10</accession>
<gene>
    <name evidence="1" type="ORF">FJT64_014924</name>
</gene>
<evidence type="ECO:0000313" key="1">
    <source>
        <dbReference type="EMBL" id="KAF0314649.1"/>
    </source>
</evidence>
<evidence type="ECO:0000313" key="2">
    <source>
        <dbReference type="Proteomes" id="UP000440578"/>
    </source>
</evidence>
<reference evidence="1 2" key="1">
    <citation type="submission" date="2019-07" db="EMBL/GenBank/DDBJ databases">
        <title>Draft genome assembly of a fouling barnacle, Amphibalanus amphitrite (Darwin, 1854): The first reference genome for Thecostraca.</title>
        <authorList>
            <person name="Kim W."/>
        </authorList>
    </citation>
    <scope>NUCLEOTIDE SEQUENCE [LARGE SCALE GENOMIC DNA]</scope>
    <source>
        <strain evidence="1">SNU_AA5</strain>
        <tissue evidence="1">Soma without cirri and trophi</tissue>
    </source>
</reference>
<sequence length="99" mass="10961">MKKQFFRVKQLADQAIASEAVLDARDDECSHDRFEDTVWEAVSCVGEADQYAHAATAQLGHVCFPGHDGQYPHYGEQNQEPGDITVHVEAKGVLATMRS</sequence>
<dbReference type="EMBL" id="VIIS01000008">
    <property type="protein sequence ID" value="KAF0314649.1"/>
    <property type="molecule type" value="Genomic_DNA"/>
</dbReference>
<dbReference type="Proteomes" id="UP000440578">
    <property type="component" value="Unassembled WGS sequence"/>
</dbReference>
<proteinExistence type="predicted"/>
<comment type="caution">
    <text evidence="1">The sequence shown here is derived from an EMBL/GenBank/DDBJ whole genome shotgun (WGS) entry which is preliminary data.</text>
</comment>
<dbReference type="AlphaFoldDB" id="A0A6A4XB10"/>
<keyword evidence="2" id="KW-1185">Reference proteome</keyword>
<name>A0A6A4XB10_AMPAM</name>